<dbReference type="AlphaFoldDB" id="A0AAV4SB92"/>
<sequence>MSVDMYPSHLWKTGVLLTCRLLHSSQSCGLKTMQAWQAFEYGGPEQLQLNTMADIPTIKNSVDVLVKVHAASVNPLDVQMLSMCA</sequence>
<dbReference type="Gene3D" id="3.90.180.10">
    <property type="entry name" value="Medium-chain alcohol dehydrogenases, catalytic domain"/>
    <property type="match status" value="1"/>
</dbReference>
<dbReference type="SUPFAM" id="SSF50129">
    <property type="entry name" value="GroES-like"/>
    <property type="match status" value="1"/>
</dbReference>
<keyword evidence="2" id="KW-1185">Reference proteome</keyword>
<evidence type="ECO:0000313" key="2">
    <source>
        <dbReference type="Proteomes" id="UP001054945"/>
    </source>
</evidence>
<dbReference type="Proteomes" id="UP001054945">
    <property type="component" value="Unassembled WGS sequence"/>
</dbReference>
<comment type="caution">
    <text evidence="1">The sequence shown here is derived from an EMBL/GenBank/DDBJ whole genome shotgun (WGS) entry which is preliminary data.</text>
</comment>
<organism evidence="1 2">
    <name type="scientific">Caerostris extrusa</name>
    <name type="common">Bark spider</name>
    <name type="synonym">Caerostris bankana</name>
    <dbReference type="NCBI Taxonomy" id="172846"/>
    <lineage>
        <taxon>Eukaryota</taxon>
        <taxon>Metazoa</taxon>
        <taxon>Ecdysozoa</taxon>
        <taxon>Arthropoda</taxon>
        <taxon>Chelicerata</taxon>
        <taxon>Arachnida</taxon>
        <taxon>Araneae</taxon>
        <taxon>Araneomorphae</taxon>
        <taxon>Entelegynae</taxon>
        <taxon>Araneoidea</taxon>
        <taxon>Araneidae</taxon>
        <taxon>Caerostris</taxon>
    </lineage>
</organism>
<proteinExistence type="predicted"/>
<evidence type="ECO:0000313" key="1">
    <source>
        <dbReference type="EMBL" id="GIY30411.1"/>
    </source>
</evidence>
<name>A0AAV4SB92_CAEEX</name>
<gene>
    <name evidence="1" type="primary">AVEN_58204_1</name>
    <name evidence="1" type="ORF">CEXT_431211</name>
</gene>
<dbReference type="InterPro" id="IPR011032">
    <property type="entry name" value="GroES-like_sf"/>
</dbReference>
<accession>A0AAV4SB92</accession>
<protein>
    <submittedName>
        <fullName evidence="1">Uncharacterized protein</fullName>
    </submittedName>
</protein>
<reference evidence="1 2" key="1">
    <citation type="submission" date="2021-06" db="EMBL/GenBank/DDBJ databases">
        <title>Caerostris extrusa draft genome.</title>
        <authorList>
            <person name="Kono N."/>
            <person name="Arakawa K."/>
        </authorList>
    </citation>
    <scope>NUCLEOTIDE SEQUENCE [LARGE SCALE GENOMIC DNA]</scope>
</reference>
<dbReference type="EMBL" id="BPLR01009218">
    <property type="protein sequence ID" value="GIY30411.1"/>
    <property type="molecule type" value="Genomic_DNA"/>
</dbReference>